<dbReference type="RefSeq" id="WP_091260109.1">
    <property type="nucleotide sequence ID" value="NZ_CP080764.1"/>
</dbReference>
<proteinExistence type="predicted"/>
<protein>
    <recommendedName>
        <fullName evidence="6">Lipoprotein</fullName>
    </recommendedName>
</protein>
<evidence type="ECO:0000256" key="1">
    <source>
        <dbReference type="SAM" id="SignalP"/>
    </source>
</evidence>
<evidence type="ECO:0000313" key="2">
    <source>
        <dbReference type="EMBL" id="QYY42053.1"/>
    </source>
</evidence>
<sequence length="208" mass="22953">MKKFIFVILLIILLLSACSKPPSPTPNSEHTSTIKNNFLYISPTDLFEGDAAKFQAFLGPLSGAVKIKYKGNKRKLKSTIELWENGKKTQTIGGEETDIFSKQGEFNGELAFSFQEETIEKTKPQYTVTSALIHEGGYSSSTFHLNKNAQHHIHGVVNLKQDLAIADNADVAVWGIQATDENSISTSSPEQALKTAKWLLIVKISLLD</sequence>
<accession>A0A1G7YBT5</accession>
<reference evidence="3 4" key="1">
    <citation type="submission" date="2016-10" db="EMBL/GenBank/DDBJ databases">
        <authorList>
            <person name="de Groot N.N."/>
        </authorList>
    </citation>
    <scope>NUCLEOTIDE SEQUENCE [LARGE SCALE GENOMIC DNA]</scope>
    <source>
        <strain evidence="3 4">L 420-91</strain>
    </source>
</reference>
<gene>
    <name evidence="2" type="ORF">K3F53_14435</name>
    <name evidence="3" type="ORF">SAMN04489735_100655</name>
</gene>
<dbReference type="PROSITE" id="PS51257">
    <property type="entry name" value="PROKAR_LIPOPROTEIN"/>
    <property type="match status" value="1"/>
</dbReference>
<dbReference type="Proteomes" id="UP000198956">
    <property type="component" value="Unassembled WGS sequence"/>
</dbReference>
<evidence type="ECO:0000313" key="4">
    <source>
        <dbReference type="Proteomes" id="UP000198956"/>
    </source>
</evidence>
<reference evidence="2 5" key="2">
    <citation type="submission" date="2021-08" db="EMBL/GenBank/DDBJ databases">
        <title>Complete genome sequence of the strain Aneurinibacillus thermoaerophilus CCM 8960.</title>
        <authorList>
            <person name="Musilova J."/>
            <person name="Kourilova X."/>
            <person name="Pernicova I."/>
            <person name="Bezdicek M."/>
            <person name="Lengerova M."/>
            <person name="Obruca S."/>
            <person name="Sedlar K."/>
        </authorList>
    </citation>
    <scope>NUCLEOTIDE SEQUENCE [LARGE SCALE GENOMIC DNA]</scope>
    <source>
        <strain evidence="2 5">CCM 8960</strain>
    </source>
</reference>
<dbReference type="AlphaFoldDB" id="A0A1G7YBT5"/>
<evidence type="ECO:0000313" key="5">
    <source>
        <dbReference type="Proteomes" id="UP000826616"/>
    </source>
</evidence>
<evidence type="ECO:0008006" key="6">
    <source>
        <dbReference type="Google" id="ProtNLM"/>
    </source>
</evidence>
<feature type="chain" id="PRO_5038420298" description="Lipoprotein" evidence="1">
    <location>
        <begin position="20"/>
        <end position="208"/>
    </location>
</feature>
<dbReference type="Proteomes" id="UP000826616">
    <property type="component" value="Chromosome"/>
</dbReference>
<name>A0A1G7YBT5_ANETH</name>
<keyword evidence="1" id="KW-0732">Signal</keyword>
<dbReference type="EMBL" id="FNDE01000006">
    <property type="protein sequence ID" value="SDG93874.1"/>
    <property type="molecule type" value="Genomic_DNA"/>
</dbReference>
<evidence type="ECO:0000313" key="3">
    <source>
        <dbReference type="EMBL" id="SDG93874.1"/>
    </source>
</evidence>
<feature type="signal peptide" evidence="1">
    <location>
        <begin position="1"/>
        <end position="19"/>
    </location>
</feature>
<dbReference type="GeneID" id="97142575"/>
<dbReference type="OrthoDB" id="1806265at2"/>
<keyword evidence="5" id="KW-1185">Reference proteome</keyword>
<organism evidence="3 4">
    <name type="scientific">Aneurinibacillus thermoaerophilus</name>
    <dbReference type="NCBI Taxonomy" id="143495"/>
    <lineage>
        <taxon>Bacteria</taxon>
        <taxon>Bacillati</taxon>
        <taxon>Bacillota</taxon>
        <taxon>Bacilli</taxon>
        <taxon>Bacillales</taxon>
        <taxon>Paenibacillaceae</taxon>
        <taxon>Aneurinibacillus group</taxon>
        <taxon>Aneurinibacillus</taxon>
    </lineage>
</organism>
<dbReference type="EMBL" id="CP080764">
    <property type="protein sequence ID" value="QYY42053.1"/>
    <property type="molecule type" value="Genomic_DNA"/>
</dbReference>